<dbReference type="RefSeq" id="WP_315662746.1">
    <property type="nucleotide sequence ID" value="NZ_JBBWYZ010000003.1"/>
</dbReference>
<feature type="compositionally biased region" description="Polar residues" evidence="1">
    <location>
        <begin position="102"/>
        <end position="112"/>
    </location>
</feature>
<protein>
    <submittedName>
        <fullName evidence="2">Uncharacterized protein</fullName>
    </submittedName>
</protein>
<dbReference type="Proteomes" id="UP001387447">
    <property type="component" value="Unassembled WGS sequence"/>
</dbReference>
<name>A0ABU9EG51_LIMFS</name>
<feature type="region of interest" description="Disordered" evidence="1">
    <location>
        <begin position="70"/>
        <end position="123"/>
    </location>
</feature>
<organism evidence="2 3">
    <name type="scientific">Limnospira fusiformis PMC 851.14</name>
    <dbReference type="NCBI Taxonomy" id="2219512"/>
    <lineage>
        <taxon>Bacteria</taxon>
        <taxon>Bacillati</taxon>
        <taxon>Cyanobacteriota</taxon>
        <taxon>Cyanophyceae</taxon>
        <taxon>Oscillatoriophycideae</taxon>
        <taxon>Oscillatoriales</taxon>
        <taxon>Sirenicapillariaceae</taxon>
        <taxon>Limnospira</taxon>
    </lineage>
</organism>
<dbReference type="EMBL" id="JBBWYZ010000003">
    <property type="protein sequence ID" value="MEK9510918.1"/>
    <property type="molecule type" value="Genomic_DNA"/>
</dbReference>
<accession>A0ABU9EG51</accession>
<comment type="caution">
    <text evidence="2">The sequence shown here is derived from an EMBL/GenBank/DDBJ whole genome shotgun (WGS) entry which is preliminary data.</text>
</comment>
<keyword evidence="3" id="KW-1185">Reference proteome</keyword>
<sequence length="123" mass="13682">MVSDAKKIAVFTALLEENPDNWIAKHGESLLELRQQLGDDEEKNAAAIEGWLQQHQNLYEQYTAKLAPRKRSLSLSGEKGVFKTKPTGKDNSLADQIEQAVKNPTNLGNSEPSPDPNREKPQS</sequence>
<evidence type="ECO:0000313" key="3">
    <source>
        <dbReference type="Proteomes" id="UP001387447"/>
    </source>
</evidence>
<proteinExistence type="predicted"/>
<evidence type="ECO:0000256" key="1">
    <source>
        <dbReference type="SAM" id="MobiDB-lite"/>
    </source>
</evidence>
<evidence type="ECO:0000313" key="2">
    <source>
        <dbReference type="EMBL" id="MEK9510918.1"/>
    </source>
</evidence>
<gene>
    <name evidence="2" type="ORF">AAEJ74_04250</name>
</gene>
<reference evidence="2 3" key="1">
    <citation type="journal article" date="2024" name="Front. Microbiol.">
        <title>Transcriptomic insights into the dominance of two phototrophs throughout the water column of a tropical hypersaline-alkaline crater lake (Dziani Dzaha, Mayotte).</title>
        <authorList>
            <person name="Duperron S."/>
            <person name="Halary S."/>
            <person name="Bouly J.-P."/>
            <person name="Roussel T."/>
            <person name="Hugoni M."/>
            <person name="Bruto M."/>
            <person name="Oger P."/>
            <person name="Duval C."/>
            <person name="Woo A."/>
            <person name="Jezequiel D."/>
            <person name="Ader M."/>
            <person name="Leboulanger C."/>
            <person name="Agogue H."/>
            <person name="Grossi V."/>
            <person name="Trousselier M."/>
            <person name="Bernard C."/>
        </authorList>
    </citation>
    <scope>NUCLEOTIDE SEQUENCE [LARGE SCALE GENOMIC DNA]</scope>
    <source>
        <strain evidence="2 3">PMC 851.14</strain>
    </source>
</reference>